<feature type="region of interest" description="Disordered" evidence="1">
    <location>
        <begin position="70"/>
        <end position="98"/>
    </location>
</feature>
<evidence type="ECO:0000256" key="2">
    <source>
        <dbReference type="SAM" id="Phobius"/>
    </source>
</evidence>
<evidence type="ECO:0000313" key="4">
    <source>
        <dbReference type="Proteomes" id="UP000785653"/>
    </source>
</evidence>
<reference evidence="3" key="1">
    <citation type="submission" date="2020-04" db="EMBL/GenBank/DDBJ databases">
        <title>Deep metagenomics examines the oral microbiome during advanced dental caries in children, revealing novel taxa and co-occurrences with host molecules.</title>
        <authorList>
            <person name="Baker J.L."/>
            <person name="Morton J.T."/>
            <person name="Dinis M."/>
            <person name="Alvarez R."/>
            <person name="Tran N.C."/>
            <person name="Knight R."/>
            <person name="Edlund A."/>
        </authorList>
    </citation>
    <scope>NUCLEOTIDE SEQUENCE</scope>
    <source>
        <strain evidence="3">JCVI_47_bin.3</strain>
    </source>
</reference>
<dbReference type="AlphaFoldDB" id="A0A930LU94"/>
<evidence type="ECO:0000313" key="3">
    <source>
        <dbReference type="EMBL" id="MBF1673540.1"/>
    </source>
</evidence>
<comment type="caution">
    <text evidence="3">The sequence shown here is derived from an EMBL/GenBank/DDBJ whole genome shotgun (WGS) entry which is preliminary data.</text>
</comment>
<keyword evidence="2" id="KW-0472">Membrane</keyword>
<name>A0A930LU94_9MICC</name>
<dbReference type="Proteomes" id="UP000785653">
    <property type="component" value="Unassembled WGS sequence"/>
</dbReference>
<feature type="transmembrane region" description="Helical" evidence="2">
    <location>
        <begin position="32"/>
        <end position="56"/>
    </location>
</feature>
<keyword evidence="2" id="KW-1133">Transmembrane helix</keyword>
<sequence length="321" mass="34964">MRLPRSPYKRAEAAIDSWDYESEEGQEKARTAAVFTIPAALVLLVVVIVAIVMHLAGAFDPERDAYQEAQSHVEDITRRSERGLDKTRTDKPANGDTTAWTLFPSLPDGASWNASNVAYHDTCLSQRKQVQDALTSRYQYLKTGIYPVAYAPTLTDTPTDCPASLNGYVFLSDGATPVLYVAHMNAGTPDADNVTNMVTANASMAAWEAMFRSRDADNHLQVRNLPDGWDMTALVYPWSQTPATPVASMFDLATLGATPTLYVAGYRTPSQPDDNYQAAWAAATASSPGPNHTPPPVVVLDAAQAKPLLNGQTNWFTTLHK</sequence>
<proteinExistence type="predicted"/>
<organism evidence="3 4">
    <name type="scientific">Rothia mucilaginosa</name>
    <dbReference type="NCBI Taxonomy" id="43675"/>
    <lineage>
        <taxon>Bacteria</taxon>
        <taxon>Bacillati</taxon>
        <taxon>Actinomycetota</taxon>
        <taxon>Actinomycetes</taxon>
        <taxon>Micrococcales</taxon>
        <taxon>Micrococcaceae</taxon>
        <taxon>Rothia</taxon>
    </lineage>
</organism>
<accession>A0A930LU94</accession>
<dbReference type="EMBL" id="JABZXS010000056">
    <property type="protein sequence ID" value="MBF1673540.1"/>
    <property type="molecule type" value="Genomic_DNA"/>
</dbReference>
<gene>
    <name evidence="3" type="ORF">HXO65_04955</name>
</gene>
<feature type="compositionally biased region" description="Basic and acidic residues" evidence="1">
    <location>
        <begin position="70"/>
        <end position="93"/>
    </location>
</feature>
<protein>
    <submittedName>
        <fullName evidence="3">Uncharacterized protein</fullName>
    </submittedName>
</protein>
<evidence type="ECO:0000256" key="1">
    <source>
        <dbReference type="SAM" id="MobiDB-lite"/>
    </source>
</evidence>
<keyword evidence="2" id="KW-0812">Transmembrane</keyword>